<evidence type="ECO:0000256" key="6">
    <source>
        <dbReference type="ARBA" id="ARBA00023002"/>
    </source>
</evidence>
<evidence type="ECO:0000256" key="4">
    <source>
        <dbReference type="ARBA" id="ARBA00022729"/>
    </source>
</evidence>
<keyword evidence="6 10" id="KW-0560">Oxidoreductase</keyword>
<evidence type="ECO:0000256" key="7">
    <source>
        <dbReference type="ARBA" id="ARBA00023008"/>
    </source>
</evidence>
<dbReference type="GO" id="GO:0005507">
    <property type="term" value="F:copper ion binding"/>
    <property type="evidence" value="ECO:0007669"/>
    <property type="project" value="InterPro"/>
</dbReference>
<dbReference type="FunFam" id="3.10.450.40:FF:000012">
    <property type="entry name" value="Amine oxidase"/>
    <property type="match status" value="1"/>
</dbReference>
<dbReference type="PANTHER" id="PTHR10638">
    <property type="entry name" value="COPPER AMINE OXIDASE"/>
    <property type="match status" value="1"/>
</dbReference>
<organism evidence="13 14">
    <name type="scientific">Canavalia gladiata</name>
    <name type="common">Sword bean</name>
    <name type="synonym">Dolichos gladiatus</name>
    <dbReference type="NCBI Taxonomy" id="3824"/>
    <lineage>
        <taxon>Eukaryota</taxon>
        <taxon>Viridiplantae</taxon>
        <taxon>Streptophyta</taxon>
        <taxon>Embryophyta</taxon>
        <taxon>Tracheophyta</taxon>
        <taxon>Spermatophyta</taxon>
        <taxon>Magnoliopsida</taxon>
        <taxon>eudicotyledons</taxon>
        <taxon>Gunneridae</taxon>
        <taxon>Pentapetalae</taxon>
        <taxon>rosids</taxon>
        <taxon>fabids</taxon>
        <taxon>Fabales</taxon>
        <taxon>Fabaceae</taxon>
        <taxon>Papilionoideae</taxon>
        <taxon>50 kb inversion clade</taxon>
        <taxon>NPAAA clade</taxon>
        <taxon>indigoferoid/millettioid clade</taxon>
        <taxon>Phaseoleae</taxon>
        <taxon>Canavalia</taxon>
    </lineage>
</organism>
<keyword evidence="14" id="KW-1185">Reference proteome</keyword>
<evidence type="ECO:0000313" key="13">
    <source>
        <dbReference type="EMBL" id="KAK7363676.1"/>
    </source>
</evidence>
<dbReference type="GO" id="GO:0008131">
    <property type="term" value="F:primary methylamine oxidase activity"/>
    <property type="evidence" value="ECO:0007669"/>
    <property type="project" value="InterPro"/>
</dbReference>
<dbReference type="SUPFAM" id="SSF54416">
    <property type="entry name" value="Amine oxidase N-terminal region"/>
    <property type="match status" value="1"/>
</dbReference>
<dbReference type="InterPro" id="IPR015800">
    <property type="entry name" value="Cu_amine_oxidase_N2"/>
</dbReference>
<feature type="chain" id="PRO_5043020895" description="Amine oxidase" evidence="11">
    <location>
        <begin position="24"/>
        <end position="142"/>
    </location>
</feature>
<comment type="caution">
    <text evidence="13">The sequence shown here is derived from an EMBL/GenBank/DDBJ whole genome shotgun (WGS) entry which is preliminary data.</text>
</comment>
<dbReference type="AlphaFoldDB" id="A0AAN9MZT3"/>
<evidence type="ECO:0000256" key="2">
    <source>
        <dbReference type="ARBA" id="ARBA00007983"/>
    </source>
</evidence>
<dbReference type="InterPro" id="IPR016182">
    <property type="entry name" value="Cu_amine_oxidase_N-reg"/>
</dbReference>
<evidence type="ECO:0000256" key="9">
    <source>
        <dbReference type="ARBA" id="ARBA00023180"/>
    </source>
</evidence>
<keyword evidence="5 10" id="KW-0801">TPQ</keyword>
<evidence type="ECO:0000259" key="12">
    <source>
        <dbReference type="Pfam" id="PF02727"/>
    </source>
</evidence>
<dbReference type="Gene3D" id="3.10.450.40">
    <property type="match status" value="1"/>
</dbReference>
<feature type="domain" description="Copper amine oxidase N2-terminal" evidence="12">
    <location>
        <begin position="31"/>
        <end position="116"/>
    </location>
</feature>
<comment type="PTM">
    <text evidence="10">Topaquinone (TPQ) is generated by copper-dependent autoxidation of a specific tyrosyl residue.</text>
</comment>
<comment type="similarity">
    <text evidence="2 10">Belongs to the copper/topaquinone oxidase family.</text>
</comment>
<keyword evidence="3 10" id="KW-0479">Metal-binding</keyword>
<evidence type="ECO:0000256" key="3">
    <source>
        <dbReference type="ARBA" id="ARBA00022723"/>
    </source>
</evidence>
<comment type="cofactor">
    <cofactor evidence="1">
        <name>Mn(2+)</name>
        <dbReference type="ChEBI" id="CHEBI:29035"/>
    </cofactor>
</comment>
<dbReference type="GO" id="GO:0009308">
    <property type="term" value="P:amine metabolic process"/>
    <property type="evidence" value="ECO:0007669"/>
    <property type="project" value="UniProtKB-UniRule"/>
</dbReference>
<evidence type="ECO:0000313" key="14">
    <source>
        <dbReference type="Proteomes" id="UP001367508"/>
    </source>
</evidence>
<reference evidence="13 14" key="1">
    <citation type="submission" date="2024-01" db="EMBL/GenBank/DDBJ databases">
        <title>The genomes of 5 underutilized Papilionoideae crops provide insights into root nodulation and disease resistanc.</title>
        <authorList>
            <person name="Jiang F."/>
        </authorList>
    </citation>
    <scope>NUCLEOTIDE SEQUENCE [LARGE SCALE GENOMIC DNA]</scope>
    <source>
        <strain evidence="13">LVBAO_FW01</strain>
        <tissue evidence="13">Leaves</tissue>
    </source>
</reference>
<keyword evidence="9" id="KW-0325">Glycoprotein</keyword>
<accession>A0AAN9MZT3</accession>
<keyword evidence="7 10" id="KW-0186">Copper</keyword>
<feature type="signal peptide" evidence="11">
    <location>
        <begin position="1"/>
        <end position="23"/>
    </location>
</feature>
<evidence type="ECO:0000256" key="10">
    <source>
        <dbReference type="RuleBase" id="RU000672"/>
    </source>
</evidence>
<keyword evidence="8" id="KW-1015">Disulfide bond</keyword>
<evidence type="ECO:0000256" key="8">
    <source>
        <dbReference type="ARBA" id="ARBA00023157"/>
    </source>
</evidence>
<evidence type="ECO:0000256" key="11">
    <source>
        <dbReference type="SAM" id="SignalP"/>
    </source>
</evidence>
<dbReference type="EC" id="1.4.3.-" evidence="10"/>
<dbReference type="EMBL" id="JAYMYQ010000001">
    <property type="protein sequence ID" value="KAK7363676.1"/>
    <property type="molecule type" value="Genomic_DNA"/>
</dbReference>
<dbReference type="Pfam" id="PF02727">
    <property type="entry name" value="Cu_amine_oxidN2"/>
    <property type="match status" value="1"/>
</dbReference>
<dbReference type="InterPro" id="IPR000269">
    <property type="entry name" value="Cu_amine_oxidase"/>
</dbReference>
<protein>
    <recommendedName>
        <fullName evidence="10">Amine oxidase</fullName>
        <ecNumber evidence="10">1.4.3.-</ecNumber>
    </recommendedName>
</protein>
<dbReference type="GO" id="GO:0048038">
    <property type="term" value="F:quinone binding"/>
    <property type="evidence" value="ECO:0007669"/>
    <property type="project" value="InterPro"/>
</dbReference>
<dbReference type="Proteomes" id="UP001367508">
    <property type="component" value="Unassembled WGS sequence"/>
</dbReference>
<dbReference type="PANTHER" id="PTHR10638:SF68">
    <property type="entry name" value="AMINE OXIDASE"/>
    <property type="match status" value="1"/>
</dbReference>
<gene>
    <name evidence="13" type="ORF">VNO77_05826</name>
</gene>
<proteinExistence type="inferred from homology"/>
<evidence type="ECO:0000256" key="1">
    <source>
        <dbReference type="ARBA" id="ARBA00001936"/>
    </source>
</evidence>
<sequence length="142" mass="16129">MGYTMKFMLCSVLSLLFFQTVVSLTQVRFQHPLDPLTEQEITIVQTKVLEKYPTKSNKLSFHYIGLDDPEKNAVLRWESIKPTIVTVPRKALAITIINDQVHEIIIDLGPERIVSDNVHTGNGFPTLSVDEQLKAIELPQKL</sequence>
<name>A0AAN9MZT3_CANGL</name>
<keyword evidence="4 11" id="KW-0732">Signal</keyword>
<comment type="cofactor">
    <cofactor evidence="10">
        <name>Cu cation</name>
        <dbReference type="ChEBI" id="CHEBI:23378"/>
    </cofactor>
    <text evidence="10">Contains 1 topaquinone per subunit.</text>
</comment>
<evidence type="ECO:0000256" key="5">
    <source>
        <dbReference type="ARBA" id="ARBA00022772"/>
    </source>
</evidence>